<organism evidence="2 3">
    <name type="scientific">Halomicrobium mukohataei</name>
    <dbReference type="NCBI Taxonomy" id="57705"/>
    <lineage>
        <taxon>Archaea</taxon>
        <taxon>Methanobacteriati</taxon>
        <taxon>Methanobacteriota</taxon>
        <taxon>Stenosarchaea group</taxon>
        <taxon>Halobacteria</taxon>
        <taxon>Halobacteriales</taxon>
        <taxon>Haloarculaceae</taxon>
        <taxon>Halomicrobium</taxon>
    </lineage>
</organism>
<feature type="transmembrane region" description="Helical" evidence="1">
    <location>
        <begin position="435"/>
        <end position="455"/>
    </location>
</feature>
<dbReference type="GeneID" id="42177431"/>
<accession>A0A4D6K818</accession>
<protein>
    <submittedName>
        <fullName evidence="2">Uncharacterized protein</fullName>
    </submittedName>
</protein>
<dbReference type="Proteomes" id="UP000297053">
    <property type="component" value="Chromosome"/>
</dbReference>
<feature type="transmembrane region" description="Helical" evidence="1">
    <location>
        <begin position="29"/>
        <end position="49"/>
    </location>
</feature>
<feature type="transmembrane region" description="Helical" evidence="1">
    <location>
        <begin position="375"/>
        <end position="397"/>
    </location>
</feature>
<dbReference type="EMBL" id="CP039375">
    <property type="protein sequence ID" value="QCD64237.1"/>
    <property type="molecule type" value="Genomic_DNA"/>
</dbReference>
<feature type="transmembrane region" description="Helical" evidence="1">
    <location>
        <begin position="116"/>
        <end position="136"/>
    </location>
</feature>
<keyword evidence="1" id="KW-1133">Transmembrane helix</keyword>
<feature type="transmembrane region" description="Helical" evidence="1">
    <location>
        <begin position="175"/>
        <end position="197"/>
    </location>
</feature>
<dbReference type="OMA" id="YNWLTQF"/>
<keyword evidence="1" id="KW-0472">Membrane</keyword>
<evidence type="ECO:0000256" key="1">
    <source>
        <dbReference type="SAM" id="Phobius"/>
    </source>
</evidence>
<feature type="transmembrane region" description="Helical" evidence="1">
    <location>
        <begin position="409"/>
        <end position="428"/>
    </location>
</feature>
<feature type="transmembrane region" description="Helical" evidence="1">
    <location>
        <begin position="143"/>
        <end position="169"/>
    </location>
</feature>
<feature type="transmembrane region" description="Helical" evidence="1">
    <location>
        <begin position="55"/>
        <end position="79"/>
    </location>
</feature>
<sequence length="469" mass="48430">MTASNRTLLSWMVREEWRLHSELFGGRRFAGFPLAIGALTALGTALLAATGTGPAAVLGGLHALVALFGLQVGTIGLVGRDALRDVLGDVTLLLFSARTLPLSTKRLLGLFLVKEVLYYSGLFVTPVLAGFGVVAVGRGMAPAAVALAWLTVTLAFALGATASLALAALAARNALAVGVALAAGVVAVVATGTDPVALTPYRLFTDPSVAALVAAVVPSIALGGLGIALFEPTEDDGTDGRHRRLDRLLVAVAPDGLTRRPLLAVARSAGSVWKVLFSMGVLFGVTALVLRQVTAATGIEPGVGIAFGTLLGLGGFTTYSWVTQFGDPREYLRYPVSYDAVFRGALRAYLLLSVGASLLYLAVALLWYPLAEIALGAVVQPLVALYVFGVTAAVSGLSPNELLFDTPRFALFGAALATLATPLVVAALAVRVDPLLVRAVAVAIALVGAVAGLVLTRRAGPRWTSVFRE</sequence>
<proteinExistence type="predicted"/>
<reference evidence="2 3" key="2">
    <citation type="submission" date="2019-04" db="EMBL/GenBank/DDBJ databases">
        <authorList>
            <person name="Yang S."/>
            <person name="Wei W."/>
        </authorList>
    </citation>
    <scope>NUCLEOTIDE SEQUENCE [LARGE SCALE GENOMIC DNA]</scope>
    <source>
        <strain evidence="3">ZP60</strain>
    </source>
</reference>
<dbReference type="KEGG" id="halz:E5139_00800"/>
<dbReference type="RefSeq" id="WP_015763648.1">
    <property type="nucleotide sequence ID" value="NZ_CP039375.1"/>
</dbReference>
<keyword evidence="1" id="KW-0812">Transmembrane</keyword>
<name>A0A4D6K818_9EURY</name>
<feature type="transmembrane region" description="Helical" evidence="1">
    <location>
        <begin position="348"/>
        <end position="368"/>
    </location>
</feature>
<feature type="transmembrane region" description="Helical" evidence="1">
    <location>
        <begin position="271"/>
        <end position="290"/>
    </location>
</feature>
<evidence type="ECO:0000313" key="2">
    <source>
        <dbReference type="EMBL" id="QCD64237.1"/>
    </source>
</evidence>
<reference evidence="2 3" key="1">
    <citation type="submission" date="2019-04" db="EMBL/GenBank/DDBJ databases">
        <title>Complete genome sequence of Arthrobacter sp. ZXY-2 associated with effective atrazine degradation and salt adaptation.</title>
        <authorList>
            <person name="Zhao X."/>
        </authorList>
    </citation>
    <scope>NUCLEOTIDE SEQUENCE [LARGE SCALE GENOMIC DNA]</scope>
    <source>
        <strain evidence="3">ZP60</strain>
    </source>
</reference>
<feature type="transmembrane region" description="Helical" evidence="1">
    <location>
        <begin position="302"/>
        <end position="322"/>
    </location>
</feature>
<dbReference type="AlphaFoldDB" id="A0A4D6K818"/>
<feature type="transmembrane region" description="Helical" evidence="1">
    <location>
        <begin position="209"/>
        <end position="230"/>
    </location>
</feature>
<gene>
    <name evidence="2" type="ORF">E5139_00800</name>
</gene>
<evidence type="ECO:0000313" key="3">
    <source>
        <dbReference type="Proteomes" id="UP000297053"/>
    </source>
</evidence>